<evidence type="ECO:0000256" key="10">
    <source>
        <dbReference type="PROSITE-ProRule" id="PRU10141"/>
    </source>
</evidence>
<feature type="compositionally biased region" description="Basic and acidic residues" evidence="12">
    <location>
        <begin position="668"/>
        <end position="678"/>
    </location>
</feature>
<evidence type="ECO:0000256" key="7">
    <source>
        <dbReference type="ARBA" id="ARBA00022840"/>
    </source>
</evidence>
<dbReference type="GO" id="GO:0016301">
    <property type="term" value="F:kinase activity"/>
    <property type="evidence" value="ECO:0007669"/>
    <property type="project" value="UniProtKB-KW"/>
</dbReference>
<evidence type="ECO:0000313" key="15">
    <source>
        <dbReference type="Proteomes" id="UP001150062"/>
    </source>
</evidence>
<dbReference type="Proteomes" id="UP001150062">
    <property type="component" value="Unassembled WGS sequence"/>
</dbReference>
<proteinExistence type="inferred from homology"/>
<feature type="compositionally biased region" description="Low complexity" evidence="12">
    <location>
        <begin position="285"/>
        <end position="302"/>
    </location>
</feature>
<feature type="compositionally biased region" description="Basic residues" evidence="12">
    <location>
        <begin position="635"/>
        <end position="654"/>
    </location>
</feature>
<evidence type="ECO:0000256" key="11">
    <source>
        <dbReference type="SAM" id="Coils"/>
    </source>
</evidence>
<dbReference type="Gene3D" id="3.30.200.20">
    <property type="entry name" value="Phosphorylase Kinase, domain 1"/>
    <property type="match status" value="1"/>
</dbReference>
<dbReference type="Pfam" id="PF00069">
    <property type="entry name" value="Pkinase"/>
    <property type="match status" value="1"/>
</dbReference>
<feature type="binding site" evidence="10">
    <location>
        <position position="40"/>
    </location>
    <ligand>
        <name>ATP</name>
        <dbReference type="ChEBI" id="CHEBI:30616"/>
    </ligand>
</feature>
<feature type="compositionally biased region" description="Basic and acidic residues" evidence="12">
    <location>
        <begin position="324"/>
        <end position="345"/>
    </location>
</feature>
<comment type="catalytic activity">
    <reaction evidence="8">
        <text>L-threonyl-[protein] + ATP = O-phospho-L-threonyl-[protein] + ADP + H(+)</text>
        <dbReference type="Rhea" id="RHEA:46608"/>
        <dbReference type="Rhea" id="RHEA-COMP:11060"/>
        <dbReference type="Rhea" id="RHEA-COMP:11605"/>
        <dbReference type="ChEBI" id="CHEBI:15378"/>
        <dbReference type="ChEBI" id="CHEBI:30013"/>
        <dbReference type="ChEBI" id="CHEBI:30616"/>
        <dbReference type="ChEBI" id="CHEBI:61977"/>
        <dbReference type="ChEBI" id="CHEBI:456216"/>
        <dbReference type="EC" id="2.7.11.1"/>
    </reaction>
</comment>
<dbReference type="PROSITE" id="PS00107">
    <property type="entry name" value="PROTEIN_KINASE_ATP"/>
    <property type="match status" value="1"/>
</dbReference>
<feature type="compositionally biased region" description="Basic residues" evidence="12">
    <location>
        <begin position="679"/>
        <end position="722"/>
    </location>
</feature>
<feature type="compositionally biased region" description="Low complexity" evidence="12">
    <location>
        <begin position="347"/>
        <end position="380"/>
    </location>
</feature>
<feature type="compositionally biased region" description="Basic and acidic residues" evidence="12">
    <location>
        <begin position="587"/>
        <end position="602"/>
    </location>
</feature>
<keyword evidence="5 10" id="KW-0547">Nucleotide-binding</keyword>
<dbReference type="EC" id="2.7.11.1" evidence="2"/>
<evidence type="ECO:0000256" key="1">
    <source>
        <dbReference type="ARBA" id="ARBA00008874"/>
    </source>
</evidence>
<evidence type="ECO:0000256" key="2">
    <source>
        <dbReference type="ARBA" id="ARBA00012513"/>
    </source>
</evidence>
<dbReference type="PANTHER" id="PTHR48012">
    <property type="entry name" value="STERILE20-LIKE KINASE, ISOFORM B-RELATED"/>
    <property type="match status" value="1"/>
</dbReference>
<dbReference type="InterPro" id="IPR011009">
    <property type="entry name" value="Kinase-like_dom_sf"/>
</dbReference>
<comment type="caution">
    <text evidence="14">The sequence shown here is derived from an EMBL/GenBank/DDBJ whole genome shotgun (WGS) entry which is preliminary data.</text>
</comment>
<reference evidence="14" key="1">
    <citation type="submission" date="2022-08" db="EMBL/GenBank/DDBJ databases">
        <title>Novel sulfate-reducing endosymbionts in the free-living metamonad Anaeramoeba.</title>
        <authorList>
            <person name="Jerlstrom-Hultqvist J."/>
            <person name="Cepicka I."/>
            <person name="Gallot-Lavallee L."/>
            <person name="Salas-Leiva D."/>
            <person name="Curtis B.A."/>
            <person name="Zahonova K."/>
            <person name="Pipaliya S."/>
            <person name="Dacks J."/>
            <person name="Roger A.J."/>
        </authorList>
    </citation>
    <scope>NUCLEOTIDE SEQUENCE</scope>
    <source>
        <strain evidence="14">Schooner1</strain>
    </source>
</reference>
<evidence type="ECO:0000313" key="14">
    <source>
        <dbReference type="EMBL" id="KAJ6238026.1"/>
    </source>
</evidence>
<evidence type="ECO:0000256" key="6">
    <source>
        <dbReference type="ARBA" id="ARBA00022777"/>
    </source>
</evidence>
<evidence type="ECO:0000256" key="9">
    <source>
        <dbReference type="ARBA" id="ARBA00048679"/>
    </source>
</evidence>
<dbReference type="InterPro" id="IPR000719">
    <property type="entry name" value="Prot_kinase_dom"/>
</dbReference>
<evidence type="ECO:0000256" key="4">
    <source>
        <dbReference type="ARBA" id="ARBA00022679"/>
    </source>
</evidence>
<dbReference type="EMBL" id="JAOAOG010000234">
    <property type="protein sequence ID" value="KAJ6238026.1"/>
    <property type="molecule type" value="Genomic_DNA"/>
</dbReference>
<evidence type="ECO:0000256" key="8">
    <source>
        <dbReference type="ARBA" id="ARBA00047899"/>
    </source>
</evidence>
<evidence type="ECO:0000256" key="12">
    <source>
        <dbReference type="SAM" id="MobiDB-lite"/>
    </source>
</evidence>
<name>A0ABQ8XZJ8_9EUKA</name>
<comment type="catalytic activity">
    <reaction evidence="9">
        <text>L-seryl-[protein] + ATP = O-phospho-L-seryl-[protein] + ADP + H(+)</text>
        <dbReference type="Rhea" id="RHEA:17989"/>
        <dbReference type="Rhea" id="RHEA-COMP:9863"/>
        <dbReference type="Rhea" id="RHEA-COMP:11604"/>
        <dbReference type="ChEBI" id="CHEBI:15378"/>
        <dbReference type="ChEBI" id="CHEBI:29999"/>
        <dbReference type="ChEBI" id="CHEBI:30616"/>
        <dbReference type="ChEBI" id="CHEBI:83421"/>
        <dbReference type="ChEBI" id="CHEBI:456216"/>
        <dbReference type="EC" id="2.7.11.1"/>
    </reaction>
</comment>
<feature type="compositionally biased region" description="Acidic residues" evidence="12">
    <location>
        <begin position="603"/>
        <end position="618"/>
    </location>
</feature>
<protein>
    <recommendedName>
        <fullName evidence="2">non-specific serine/threonine protein kinase</fullName>
        <ecNumber evidence="2">2.7.11.1</ecNumber>
    </recommendedName>
</protein>
<dbReference type="InterPro" id="IPR050629">
    <property type="entry name" value="STE20/SPS1-PAK"/>
</dbReference>
<gene>
    <name evidence="14" type="ORF">M0813_03259</name>
</gene>
<dbReference type="SUPFAM" id="SSF56112">
    <property type="entry name" value="Protein kinase-like (PK-like)"/>
    <property type="match status" value="1"/>
</dbReference>
<organism evidence="14 15">
    <name type="scientific">Anaeramoeba flamelloides</name>
    <dbReference type="NCBI Taxonomy" id="1746091"/>
    <lineage>
        <taxon>Eukaryota</taxon>
        <taxon>Metamonada</taxon>
        <taxon>Anaeramoebidae</taxon>
        <taxon>Anaeramoeba</taxon>
    </lineage>
</organism>
<feature type="region of interest" description="Disordered" evidence="12">
    <location>
        <begin position="323"/>
        <end position="466"/>
    </location>
</feature>
<feature type="region of interest" description="Disordered" evidence="12">
    <location>
        <begin position="282"/>
        <end position="302"/>
    </location>
</feature>
<keyword evidence="3" id="KW-0723">Serine/threonine-protein kinase</keyword>
<dbReference type="SMART" id="SM00220">
    <property type="entry name" value="S_TKc"/>
    <property type="match status" value="1"/>
</dbReference>
<dbReference type="PROSITE" id="PS50011">
    <property type="entry name" value="PROTEIN_KINASE_DOM"/>
    <property type="match status" value="1"/>
</dbReference>
<accession>A0ABQ8XZJ8</accession>
<feature type="compositionally biased region" description="Basic and acidic residues" evidence="12">
    <location>
        <begin position="424"/>
        <end position="434"/>
    </location>
</feature>
<dbReference type="CDD" id="cd06609">
    <property type="entry name" value="STKc_MST3_like"/>
    <property type="match status" value="1"/>
</dbReference>
<sequence length="722" mass="82170">MNQQNDPEKIFIRQERVGKGSFGEVFKGINKLTGETVAIKIINLEDAEDEIEDIKKEMATLKQCVSPYITQYHGSYLRDENLWMIMEFMGGGSVQDLLKAGALQEVYIAVILKQLLLGLDYLHSQGKIHRDIKAANILLSSSGEVKIADFGVSGQLSESVNKRNSFVGTPFWMAPEIIKKIPYDEKADIWSLGITAYEMVKGEPPFADVHPVRVLFMIAKNDPPKLEGNFSKNLKNFVFKCLQKDPKLRPSAKELLKHRLFRNVKKTSILTELIERYQHWQANHGSSETSSSSGSDSDSGSDVQVKWNFNTISKSKTVEYQNIKADESEKNENSKPKTKKLKDDSSSESNSDNSRSYTGSGSTSSGSTSSGSTSSGSTSSVLPNNNSSEDNFAKNHSDENSVIKSLSESEDSTSSSVKSTGKIDSPKEKKKEDQWVEEVPVKLQKQQKQEQEQKQKQKQKQNNNKSELIENLDSQSKSIKDNVPIQQNNANFFNGVLKGVFEEIKQQNKEPQITQMLNTIWNKLTVCENIQPGLSLKIFSTAMHRYDDLNQPMNTDQNIQEKISKQNLLEIQEIKKSNPLKNIENNENNKDKDHEKVKVKEEKDDDEEEGEEEEEEGKDEEKEKVKEKDNDNNNKKKNKKKKLMKNKKNKKNTKNSKLEKKKEKKKEKKNEKKNENKSKKGWIPKFGSKKKNPPKKKSPPKKKITKKKKKKNDKKKNAKGKK</sequence>
<feature type="coiled-coil region" evidence="11">
    <location>
        <begin position="37"/>
        <end position="64"/>
    </location>
</feature>
<comment type="similarity">
    <text evidence="1">Belongs to the protein kinase superfamily. STE Ser/Thr protein kinase family. STE20 subfamily.</text>
</comment>
<feature type="compositionally biased region" description="Basic and acidic residues" evidence="12">
    <location>
        <begin position="391"/>
        <end position="401"/>
    </location>
</feature>
<dbReference type="Gene3D" id="1.10.510.10">
    <property type="entry name" value="Transferase(Phosphotransferase) domain 1"/>
    <property type="match status" value="1"/>
</dbReference>
<keyword evidence="6 14" id="KW-0418">Kinase</keyword>
<feature type="domain" description="Protein kinase" evidence="13">
    <location>
        <begin position="11"/>
        <end position="261"/>
    </location>
</feature>
<evidence type="ECO:0000259" key="13">
    <source>
        <dbReference type="PROSITE" id="PS50011"/>
    </source>
</evidence>
<keyword evidence="15" id="KW-1185">Reference proteome</keyword>
<evidence type="ECO:0000256" key="5">
    <source>
        <dbReference type="ARBA" id="ARBA00022741"/>
    </source>
</evidence>
<feature type="compositionally biased region" description="Polar residues" evidence="12">
    <location>
        <begin position="381"/>
        <end position="390"/>
    </location>
</feature>
<keyword evidence="11" id="KW-0175">Coiled coil</keyword>
<feature type="compositionally biased region" description="Basic and acidic residues" evidence="12">
    <location>
        <begin position="619"/>
        <end position="634"/>
    </location>
</feature>
<dbReference type="InterPro" id="IPR017441">
    <property type="entry name" value="Protein_kinase_ATP_BS"/>
</dbReference>
<dbReference type="PANTHER" id="PTHR48012:SF10">
    <property type="entry name" value="FI20177P1"/>
    <property type="match status" value="1"/>
</dbReference>
<feature type="region of interest" description="Disordered" evidence="12">
    <location>
        <begin position="579"/>
        <end position="722"/>
    </location>
</feature>
<evidence type="ECO:0000256" key="3">
    <source>
        <dbReference type="ARBA" id="ARBA00022527"/>
    </source>
</evidence>
<keyword evidence="4" id="KW-0808">Transferase</keyword>
<keyword evidence="7 10" id="KW-0067">ATP-binding</keyword>